<accession>A0A8H5D9D2</accession>
<feature type="domain" description="Dilute" evidence="3">
    <location>
        <begin position="328"/>
        <end position="664"/>
    </location>
</feature>
<evidence type="ECO:0000256" key="2">
    <source>
        <dbReference type="SAM" id="MobiDB-lite"/>
    </source>
</evidence>
<feature type="region of interest" description="Disordered" evidence="2">
    <location>
        <begin position="921"/>
        <end position="962"/>
    </location>
</feature>
<feature type="compositionally biased region" description="Low complexity" evidence="2">
    <location>
        <begin position="704"/>
        <end position="714"/>
    </location>
</feature>
<dbReference type="Pfam" id="PF12796">
    <property type="entry name" value="Ank_2"/>
    <property type="match status" value="1"/>
</dbReference>
<dbReference type="SUPFAM" id="SSF48403">
    <property type="entry name" value="Ankyrin repeat"/>
    <property type="match status" value="1"/>
</dbReference>
<feature type="region of interest" description="Disordered" evidence="2">
    <location>
        <begin position="240"/>
        <end position="261"/>
    </location>
</feature>
<dbReference type="GO" id="GO:0051020">
    <property type="term" value="F:GTPase binding"/>
    <property type="evidence" value="ECO:0007669"/>
    <property type="project" value="TreeGrafter"/>
</dbReference>
<comment type="caution">
    <text evidence="4">The sequence shown here is derived from an EMBL/GenBank/DDBJ whole genome shotgun (WGS) entry which is preliminary data.</text>
</comment>
<feature type="region of interest" description="Disordered" evidence="2">
    <location>
        <begin position="681"/>
        <end position="717"/>
    </location>
</feature>
<dbReference type="PROSITE" id="PS51126">
    <property type="entry name" value="DILUTE"/>
    <property type="match status" value="1"/>
</dbReference>
<dbReference type="InterPro" id="IPR036770">
    <property type="entry name" value="Ankyrin_rpt-contain_sf"/>
</dbReference>
<dbReference type="SMART" id="SM01132">
    <property type="entry name" value="DIL"/>
    <property type="match status" value="1"/>
</dbReference>
<evidence type="ECO:0000259" key="3">
    <source>
        <dbReference type="PROSITE" id="PS51126"/>
    </source>
</evidence>
<feature type="compositionally biased region" description="Polar residues" evidence="2">
    <location>
        <begin position="690"/>
        <end position="703"/>
    </location>
</feature>
<keyword evidence="5" id="KW-1185">Reference proteome</keyword>
<dbReference type="Pfam" id="PF01843">
    <property type="entry name" value="DIL"/>
    <property type="match status" value="1"/>
</dbReference>
<feature type="region of interest" description="Disordered" evidence="2">
    <location>
        <begin position="778"/>
        <end position="818"/>
    </location>
</feature>
<dbReference type="PROSITE" id="PS50088">
    <property type="entry name" value="ANK_REPEAT"/>
    <property type="match status" value="1"/>
</dbReference>
<feature type="compositionally biased region" description="Polar residues" evidence="2">
    <location>
        <begin position="778"/>
        <end position="788"/>
    </location>
</feature>
<keyword evidence="1" id="KW-0040">ANK repeat</keyword>
<evidence type="ECO:0000313" key="5">
    <source>
        <dbReference type="Proteomes" id="UP000559027"/>
    </source>
</evidence>
<dbReference type="InterPro" id="IPR002110">
    <property type="entry name" value="Ankyrin_rpt"/>
</dbReference>
<protein>
    <recommendedName>
        <fullName evidence="3">Dilute domain-containing protein</fullName>
    </recommendedName>
</protein>
<dbReference type="PANTHER" id="PTHR16027">
    <property type="entry name" value="DILUTE DOMAIN-CONTAINING PROTEIN YPR089W"/>
    <property type="match status" value="1"/>
</dbReference>
<feature type="compositionally biased region" description="Polar residues" evidence="2">
    <location>
        <begin position="921"/>
        <end position="933"/>
    </location>
</feature>
<dbReference type="CDD" id="cd15473">
    <property type="entry name" value="Myo5p-like_CBD_DIL_ANK"/>
    <property type="match status" value="1"/>
</dbReference>
<dbReference type="InterPro" id="IPR002710">
    <property type="entry name" value="Dilute_dom"/>
</dbReference>
<evidence type="ECO:0000313" key="4">
    <source>
        <dbReference type="EMBL" id="KAF5355925.1"/>
    </source>
</evidence>
<feature type="compositionally biased region" description="Low complexity" evidence="2">
    <location>
        <begin position="445"/>
        <end position="456"/>
    </location>
</feature>
<evidence type="ECO:0000256" key="1">
    <source>
        <dbReference type="PROSITE-ProRule" id="PRU00023"/>
    </source>
</evidence>
<feature type="region of interest" description="Disordered" evidence="2">
    <location>
        <begin position="435"/>
        <end position="476"/>
    </location>
</feature>
<feature type="compositionally biased region" description="Low complexity" evidence="2">
    <location>
        <begin position="789"/>
        <end position="815"/>
    </location>
</feature>
<dbReference type="OrthoDB" id="426293at2759"/>
<proteinExistence type="predicted"/>
<name>A0A8H5D9D2_9AGAR</name>
<reference evidence="4 5" key="1">
    <citation type="journal article" date="2020" name="ISME J.">
        <title>Uncovering the hidden diversity of litter-decomposition mechanisms in mushroom-forming fungi.</title>
        <authorList>
            <person name="Floudas D."/>
            <person name="Bentzer J."/>
            <person name="Ahren D."/>
            <person name="Johansson T."/>
            <person name="Persson P."/>
            <person name="Tunlid A."/>
        </authorList>
    </citation>
    <scope>NUCLEOTIDE SEQUENCE [LARGE SCALE GENOMIC DNA]</scope>
    <source>
        <strain evidence="4 5">CBS 146.42</strain>
    </source>
</reference>
<sequence length="962" mass="107471">MTTTVQPPAGVPINLNSLDLAPLPDLHPLYPTSTQVSDLLSFNYGLSPAEKSELVAHCASRACVFGDITLLQHLLTDPQAQLHLDLGIRDEDGLGLVSLTIHGFGADSDRDIEREECVRFLVTQGADIQPDNAGWTPLHYAALLSPPTLISYLMTHGCSPFALTKRNLTPLDVVTAHSIVPGREDVALLLEEAMRSEGWEGSRMDQRRRLVEKQQKRRGRRKELRADVAKVLGIHPGWWGPEPEFPISDSDTSDDECDDNDNDDIYTPPLDYSSMLVFSPATLPQMLESLVTNYPPTLKDATPANALYMLTRFACLACDHTWMEELILTATDAIEEAFFNRAEDLTSLVFWLYNTTLWLHFIQCDTSINRTCEFMGSFELIEEVINSVFVFIIRFTERKIDQLLDSTLLDYAPSFLESVEFESEWSFLRTLRGRKKTTAPPPPISHSSSNVSTRSSAGPTSPNGLLSPSQSQPTVSSTRKFSSLRNTLSPSKKQPSTPLNALFSDSAASAQTPSPQDLTSFLMALHSLLVMSDVNPVLITQLWSQVFYWTGCEIFNRIITRKKFLCRSRAVQIGLNLSEVEDWIVEVGLPRGILSHFIPVRDLLNWLQRLSSITEFSDLVGTIQSMRGINPLQMRRAVRDYKYEVNEGRMTEECIQYLTQLQKDWERHRVKMGVEAMRKEINERDRDMESISSLQQDPGDQSFSSAASTTTTSSENQNPYLNIDILFDKTKDISLWEPIKPPQPLGELLDSRYMIPLLFPADPRMLSVLPKKLSFLSSDQTSNGSGLRTHSTTGDDSTSSRQSFDSSRSSRSGRSQEAAASGIMSWRWRNKQIREVGVSALQRIDGVVSAARWGKPVDPRFTDDDEEGTEGIVNPVSLNGAANGVVIANGKEKTLHPSYSVDDLRKIGEEEETVKISVVTQLTPLTRKSSQHANGHGSRRGRQSLSESATVTPVERRQPSEL</sequence>
<gene>
    <name evidence="4" type="ORF">D9756_004141</name>
</gene>
<feature type="repeat" description="ANK" evidence="1">
    <location>
        <begin position="133"/>
        <end position="165"/>
    </location>
</feature>
<organism evidence="4 5">
    <name type="scientific">Leucocoprinus leucothites</name>
    <dbReference type="NCBI Taxonomy" id="201217"/>
    <lineage>
        <taxon>Eukaryota</taxon>
        <taxon>Fungi</taxon>
        <taxon>Dikarya</taxon>
        <taxon>Basidiomycota</taxon>
        <taxon>Agaricomycotina</taxon>
        <taxon>Agaricomycetes</taxon>
        <taxon>Agaricomycetidae</taxon>
        <taxon>Agaricales</taxon>
        <taxon>Agaricineae</taxon>
        <taxon>Agaricaceae</taxon>
        <taxon>Leucocoprinus</taxon>
    </lineage>
</organism>
<dbReference type="Gene3D" id="1.25.40.20">
    <property type="entry name" value="Ankyrin repeat-containing domain"/>
    <property type="match status" value="1"/>
</dbReference>
<feature type="compositionally biased region" description="Low complexity" evidence="2">
    <location>
        <begin position="465"/>
        <end position="476"/>
    </location>
</feature>
<dbReference type="AlphaFoldDB" id="A0A8H5D9D2"/>
<dbReference type="PANTHER" id="PTHR16027:SF6">
    <property type="entry name" value="DILUTE DOMAIN-CONTAINING PROTEIN"/>
    <property type="match status" value="1"/>
</dbReference>
<dbReference type="Proteomes" id="UP000559027">
    <property type="component" value="Unassembled WGS sequence"/>
</dbReference>
<dbReference type="InterPro" id="IPR052072">
    <property type="entry name" value="Vascular_dev_regulator"/>
</dbReference>
<dbReference type="InterPro" id="IPR037986">
    <property type="entry name" value="Myo5p-like_CBD_DIL"/>
</dbReference>
<dbReference type="EMBL" id="JAACJO010000007">
    <property type="protein sequence ID" value="KAF5355925.1"/>
    <property type="molecule type" value="Genomic_DNA"/>
</dbReference>
<feature type="compositionally biased region" description="Acidic residues" evidence="2">
    <location>
        <begin position="251"/>
        <end position="261"/>
    </location>
</feature>